<dbReference type="Proteomes" id="UP000198802">
    <property type="component" value="Unassembled WGS sequence"/>
</dbReference>
<protein>
    <recommendedName>
        <fullName evidence="3">Activator of Hsp90 ATPase homolog 1-like protein</fullName>
    </recommendedName>
</protein>
<sequence>MRHFPASMKRGSSLNIRSRMALPFARLPYMRSSEHVVIADHHQVVVYSGNSPAVTEDSISEFGDGLVAANDGGLRIFTGTTYGPVTVQVELHDEEPALPSTEWTEVSEISFGVRTGPVEIGTLMGGPIPESPDLAFSGPGWYRIRVAAQGRDRGQAGEVGERYLLATWLAPEAAANPVRKSDQIGKSFRGEEIGERPEEASEASAKNALRVLVELLQNGAGNVPPGNGGIGLEVAIESPVDRVAGFVRSLPAWPSWLGDGGIPDLQGKWVSWFSSFDGFRIEGTPVVEASSVTTTWEYSQLSAPPPGESFPGYRPLLAAPSVVRISWRTDANGTVVSLHHNDLPEPLEAPMTDLWRYYLDRLSKLCKTGAFAQHPWQ</sequence>
<gene>
    <name evidence="1" type="ORF">Ga0074812_101112</name>
</gene>
<organism evidence="1 2">
    <name type="scientific">Parafrankia irregularis</name>
    <dbReference type="NCBI Taxonomy" id="795642"/>
    <lineage>
        <taxon>Bacteria</taxon>
        <taxon>Bacillati</taxon>
        <taxon>Actinomycetota</taxon>
        <taxon>Actinomycetes</taxon>
        <taxon>Frankiales</taxon>
        <taxon>Frankiaceae</taxon>
        <taxon>Parafrankia</taxon>
    </lineage>
</organism>
<proteinExistence type="predicted"/>
<evidence type="ECO:0000313" key="2">
    <source>
        <dbReference type="Proteomes" id="UP000198802"/>
    </source>
</evidence>
<dbReference type="AlphaFoldDB" id="A0A0S4QED6"/>
<dbReference type="InterPro" id="IPR023393">
    <property type="entry name" value="START-like_dom_sf"/>
</dbReference>
<dbReference type="Gene3D" id="3.30.530.20">
    <property type="match status" value="1"/>
</dbReference>
<evidence type="ECO:0008006" key="3">
    <source>
        <dbReference type="Google" id="ProtNLM"/>
    </source>
</evidence>
<reference evidence="2" key="1">
    <citation type="submission" date="2015-11" db="EMBL/GenBank/DDBJ databases">
        <authorList>
            <person name="Varghese N."/>
        </authorList>
    </citation>
    <scope>NUCLEOTIDE SEQUENCE [LARGE SCALE GENOMIC DNA]</scope>
    <source>
        <strain evidence="2">DSM 45899</strain>
    </source>
</reference>
<accession>A0A0S4QED6</accession>
<keyword evidence="2" id="KW-1185">Reference proteome</keyword>
<evidence type="ECO:0000313" key="1">
    <source>
        <dbReference type="EMBL" id="CUU53614.1"/>
    </source>
</evidence>
<name>A0A0S4QED6_9ACTN</name>
<dbReference type="EMBL" id="FAOZ01000001">
    <property type="protein sequence ID" value="CUU53614.1"/>
    <property type="molecule type" value="Genomic_DNA"/>
</dbReference>
<dbReference type="SUPFAM" id="SSF55961">
    <property type="entry name" value="Bet v1-like"/>
    <property type="match status" value="1"/>
</dbReference>